<reference evidence="3 4" key="2">
    <citation type="submission" date="2018-11" db="EMBL/GenBank/DDBJ databases">
        <authorList>
            <consortium name="Pathogen Informatics"/>
        </authorList>
    </citation>
    <scope>NUCLEOTIDE SEQUENCE [LARGE SCALE GENOMIC DNA]</scope>
</reference>
<dbReference type="SUPFAM" id="SSF46565">
    <property type="entry name" value="Chaperone J-domain"/>
    <property type="match status" value="1"/>
</dbReference>
<dbReference type="InterPro" id="IPR051938">
    <property type="entry name" value="Apopto_cytoskel_mod"/>
</dbReference>
<evidence type="ECO:0000313" key="3">
    <source>
        <dbReference type="EMBL" id="VDO36673.1"/>
    </source>
</evidence>
<dbReference type="STRING" id="42155.A0A0R3QYB5"/>
<dbReference type="PROSITE" id="PS50076">
    <property type="entry name" value="DNAJ_2"/>
    <property type="match status" value="1"/>
</dbReference>
<dbReference type="InterPro" id="IPR018253">
    <property type="entry name" value="DnaJ_domain_CS"/>
</dbReference>
<dbReference type="Gene3D" id="1.10.287.110">
    <property type="entry name" value="DnaJ domain"/>
    <property type="match status" value="1"/>
</dbReference>
<organism evidence="5">
    <name type="scientific">Brugia timori</name>
    <dbReference type="NCBI Taxonomy" id="42155"/>
    <lineage>
        <taxon>Eukaryota</taxon>
        <taxon>Metazoa</taxon>
        <taxon>Ecdysozoa</taxon>
        <taxon>Nematoda</taxon>
        <taxon>Chromadorea</taxon>
        <taxon>Rhabditida</taxon>
        <taxon>Spirurina</taxon>
        <taxon>Spiruromorpha</taxon>
        <taxon>Filarioidea</taxon>
        <taxon>Onchocercidae</taxon>
        <taxon>Brugia</taxon>
    </lineage>
</organism>
<reference evidence="5" key="1">
    <citation type="submission" date="2017-02" db="UniProtKB">
        <authorList>
            <consortium name="WormBaseParasite"/>
        </authorList>
    </citation>
    <scope>IDENTIFICATION</scope>
</reference>
<dbReference type="Proteomes" id="UP000280834">
    <property type="component" value="Unassembled WGS sequence"/>
</dbReference>
<dbReference type="CDD" id="cd06257">
    <property type="entry name" value="DnaJ"/>
    <property type="match status" value="1"/>
</dbReference>
<accession>A0A0R3QYB5</accession>
<dbReference type="PRINTS" id="PR00625">
    <property type="entry name" value="JDOMAIN"/>
</dbReference>
<evidence type="ECO:0000259" key="2">
    <source>
        <dbReference type="PROSITE" id="PS50076"/>
    </source>
</evidence>
<gene>
    <name evidence="3" type="ORF">BTMF_LOCUS10751</name>
</gene>
<evidence type="ECO:0000313" key="4">
    <source>
        <dbReference type="Proteomes" id="UP000280834"/>
    </source>
</evidence>
<dbReference type="SMART" id="SM00271">
    <property type="entry name" value="DnaJ"/>
    <property type="match status" value="1"/>
</dbReference>
<dbReference type="PANTHER" id="PTHR44145">
    <property type="entry name" value="DNAJ HOMOLOG SUBFAMILY A MEMBER 3, MITOCHONDRIAL"/>
    <property type="match status" value="1"/>
</dbReference>
<dbReference type="EMBL" id="UZAG01017795">
    <property type="protein sequence ID" value="VDO36673.1"/>
    <property type="molecule type" value="Genomic_DNA"/>
</dbReference>
<proteinExistence type="predicted"/>
<protein>
    <submittedName>
        <fullName evidence="5">J domain-containing protein</fullName>
    </submittedName>
</protein>
<evidence type="ECO:0000313" key="5">
    <source>
        <dbReference type="WBParaSite" id="BTMF_0001273901-mRNA-1"/>
    </source>
</evidence>
<keyword evidence="1" id="KW-0143">Chaperone</keyword>
<sequence length="76" mass="8832">MSKKDYYKLLGVDRNASTDEIKKAYKKLALKYHPDRNPGNKEAEEKFNEITAAYEVLSDSEKRAGYDRYGHALLFQ</sequence>
<dbReference type="PANTHER" id="PTHR44145:SF3">
    <property type="entry name" value="DNAJ HOMOLOG SUBFAMILY A MEMBER 3, MITOCHONDRIAL"/>
    <property type="match status" value="1"/>
</dbReference>
<dbReference type="PROSITE" id="PS00636">
    <property type="entry name" value="DNAJ_1"/>
    <property type="match status" value="1"/>
</dbReference>
<dbReference type="InterPro" id="IPR036869">
    <property type="entry name" value="J_dom_sf"/>
</dbReference>
<dbReference type="WBParaSite" id="BTMF_0001273901-mRNA-1">
    <property type="protein sequence ID" value="BTMF_0001273901-mRNA-1"/>
    <property type="gene ID" value="BTMF_0001273901"/>
</dbReference>
<evidence type="ECO:0000256" key="1">
    <source>
        <dbReference type="ARBA" id="ARBA00023186"/>
    </source>
</evidence>
<dbReference type="InterPro" id="IPR001623">
    <property type="entry name" value="DnaJ_domain"/>
</dbReference>
<keyword evidence="4" id="KW-1185">Reference proteome</keyword>
<dbReference type="Pfam" id="PF00226">
    <property type="entry name" value="DnaJ"/>
    <property type="match status" value="1"/>
</dbReference>
<feature type="domain" description="J" evidence="2">
    <location>
        <begin position="5"/>
        <end position="70"/>
    </location>
</feature>
<name>A0A0R3QYB5_9BILA</name>
<dbReference type="AlphaFoldDB" id="A0A0R3QYB5"/>